<dbReference type="OrthoDB" id="8251006at2759"/>
<dbReference type="Pfam" id="PF00379">
    <property type="entry name" value="Chitin_bind_4"/>
    <property type="match status" value="2"/>
</dbReference>
<dbReference type="InterPro" id="IPR050468">
    <property type="entry name" value="Cuticle_Struct_Prot"/>
</dbReference>
<evidence type="ECO:0000313" key="4">
    <source>
        <dbReference type="Proteomes" id="UP000829291"/>
    </source>
</evidence>
<evidence type="ECO:0000313" key="5">
    <source>
        <dbReference type="RefSeq" id="XP_015513671.1"/>
    </source>
</evidence>
<evidence type="ECO:0000256" key="1">
    <source>
        <dbReference type="PROSITE-ProRule" id="PRU00497"/>
    </source>
</evidence>
<dbReference type="AlphaFoldDB" id="A0A6J0BGS8"/>
<proteinExistence type="predicted"/>
<evidence type="ECO:0000256" key="2">
    <source>
        <dbReference type="SAM" id="MobiDB-lite"/>
    </source>
</evidence>
<keyword evidence="3" id="KW-0732">Signal</keyword>
<name>A0A6J0BGS8_NEOLC</name>
<organism evidence="5">
    <name type="scientific">Neodiprion lecontei</name>
    <name type="common">Redheaded pine sawfly</name>
    <dbReference type="NCBI Taxonomy" id="441921"/>
    <lineage>
        <taxon>Eukaryota</taxon>
        <taxon>Metazoa</taxon>
        <taxon>Ecdysozoa</taxon>
        <taxon>Arthropoda</taxon>
        <taxon>Hexapoda</taxon>
        <taxon>Insecta</taxon>
        <taxon>Pterygota</taxon>
        <taxon>Neoptera</taxon>
        <taxon>Endopterygota</taxon>
        <taxon>Hymenoptera</taxon>
        <taxon>Tenthredinoidea</taxon>
        <taxon>Diprionidae</taxon>
        <taxon>Diprioninae</taxon>
        <taxon>Neodiprion</taxon>
    </lineage>
</organism>
<feature type="region of interest" description="Disordered" evidence="2">
    <location>
        <begin position="280"/>
        <end position="301"/>
    </location>
</feature>
<dbReference type="GO" id="GO:0062129">
    <property type="term" value="C:chitin-based extracellular matrix"/>
    <property type="evidence" value="ECO:0007669"/>
    <property type="project" value="TreeGrafter"/>
</dbReference>
<dbReference type="GO" id="GO:0008010">
    <property type="term" value="F:structural constituent of chitin-based larval cuticle"/>
    <property type="evidence" value="ECO:0007669"/>
    <property type="project" value="TreeGrafter"/>
</dbReference>
<accession>A0A6J0BGS8</accession>
<sequence>MIPWNFLLAMVSVFCLTPGQIEAQKSGWNLTPNTQYHIQTDEGPERYFRYQTLNGQYRKEKRLADGTVIGTEGWLDPLGYLRIKDYIADTEGYRILRSKMVYVGEERPIEEAVSISKKVPAQSGILAKPQRPVNPFRQPELKELPGNGIEANTVTPLGSTASAPVHPGVHYQLPISTPAPVAPPTLYSPYGERAPLQTLEDGYSQPNTNYLPAFTPYQQPYVNQYNRYNQNPYSGYNQAAPPPSAVFQPPLYGQRYPEVGQGFRAYDSTRNETLRRSEIVQASPPAEQRTQTSGGQFPEYDGTHTVKDGFQYYLKTHYHEEENRPSEDEKIGSFGYIDPFGIRRVVYYKADAEHGFIHKKNNRYVGFQATPYDPQLPSRT</sequence>
<dbReference type="RefSeq" id="XP_015513671.1">
    <property type="nucleotide sequence ID" value="XM_015658185.2"/>
</dbReference>
<dbReference type="PANTHER" id="PTHR10380">
    <property type="entry name" value="CUTICLE PROTEIN"/>
    <property type="match status" value="1"/>
</dbReference>
<dbReference type="GeneID" id="107219844"/>
<dbReference type="PROSITE" id="PS51155">
    <property type="entry name" value="CHIT_BIND_RR_2"/>
    <property type="match status" value="2"/>
</dbReference>
<reference evidence="5" key="1">
    <citation type="submission" date="2025-08" db="UniProtKB">
        <authorList>
            <consortium name="RefSeq"/>
        </authorList>
    </citation>
    <scope>IDENTIFICATION</scope>
    <source>
        <tissue evidence="5">Thorax and Abdomen</tissue>
    </source>
</reference>
<feature type="signal peptide" evidence="3">
    <location>
        <begin position="1"/>
        <end position="23"/>
    </location>
</feature>
<dbReference type="Proteomes" id="UP000829291">
    <property type="component" value="Chromosome 1"/>
</dbReference>
<feature type="chain" id="PRO_5026712335" evidence="3">
    <location>
        <begin position="24"/>
        <end position="380"/>
    </location>
</feature>
<dbReference type="InterPro" id="IPR000618">
    <property type="entry name" value="Insect_cuticle"/>
</dbReference>
<protein>
    <submittedName>
        <fullName evidence="5">Uncharacterized protein LOC107219844 isoform X2</fullName>
    </submittedName>
</protein>
<evidence type="ECO:0000256" key="3">
    <source>
        <dbReference type="SAM" id="SignalP"/>
    </source>
</evidence>
<dbReference type="PANTHER" id="PTHR10380:SF206">
    <property type="entry name" value="GH27759P"/>
    <property type="match status" value="1"/>
</dbReference>
<gene>
    <name evidence="5" type="primary">LOC107219844</name>
</gene>
<keyword evidence="1" id="KW-0193">Cuticle</keyword>
<keyword evidence="4" id="KW-1185">Reference proteome</keyword>